<comment type="function">
    <text evidence="8">6-O-sulfation enzyme which catalyzes the transfer of sulfate from 3'-phosphoadenosine 5'-phosphosulfate (PAPS) to position 6 of the N-sulfoglucosamine residue (GlcNS) of heparan sulfate.</text>
</comment>
<evidence type="ECO:0000256" key="6">
    <source>
        <dbReference type="ARBA" id="ARBA00023136"/>
    </source>
</evidence>
<keyword evidence="4" id="KW-0812">Transmembrane</keyword>
<evidence type="ECO:0000256" key="9">
    <source>
        <dbReference type="SAM" id="MobiDB-lite"/>
    </source>
</evidence>
<keyword evidence="8" id="KW-0735">Signal-anchor</keyword>
<keyword evidence="6 8" id="KW-0472">Membrane</keyword>
<comment type="catalytic activity">
    <reaction evidence="8">
        <text>alpha-D-glucosaminyl-[heparan sulfate](n) + 3'-phosphoadenylyl sulfate = 6-sulfo-alpha-D-glucosaminyl-[heparan sulfate](n) + adenosine 3',5'-bisphosphate + H(+)</text>
        <dbReference type="Rhea" id="RHEA:56604"/>
        <dbReference type="Rhea" id="RHEA-COMP:9830"/>
        <dbReference type="Rhea" id="RHEA-COMP:14621"/>
        <dbReference type="ChEBI" id="CHEBI:15378"/>
        <dbReference type="ChEBI" id="CHEBI:58339"/>
        <dbReference type="ChEBI" id="CHEBI:58343"/>
        <dbReference type="ChEBI" id="CHEBI:58388"/>
        <dbReference type="ChEBI" id="CHEBI:140604"/>
    </reaction>
</comment>
<dbReference type="InterPro" id="IPR005331">
    <property type="entry name" value="Sulfotransferase"/>
</dbReference>
<evidence type="ECO:0000256" key="1">
    <source>
        <dbReference type="ARBA" id="ARBA00004167"/>
    </source>
</evidence>
<organism evidence="10 11">
    <name type="scientific">Paralvinella palmiformis</name>
    <dbReference type="NCBI Taxonomy" id="53620"/>
    <lineage>
        <taxon>Eukaryota</taxon>
        <taxon>Metazoa</taxon>
        <taxon>Spiralia</taxon>
        <taxon>Lophotrochozoa</taxon>
        <taxon>Annelida</taxon>
        <taxon>Polychaeta</taxon>
        <taxon>Sedentaria</taxon>
        <taxon>Canalipalpata</taxon>
        <taxon>Terebellida</taxon>
        <taxon>Terebelliformia</taxon>
        <taxon>Alvinellidae</taxon>
        <taxon>Paralvinella</taxon>
    </lineage>
</organism>
<dbReference type="Pfam" id="PF03567">
    <property type="entry name" value="Sulfotransfer_2"/>
    <property type="match status" value="1"/>
</dbReference>
<dbReference type="EMBL" id="JAODUP010001288">
    <property type="protein sequence ID" value="KAK2140634.1"/>
    <property type="molecule type" value="Genomic_DNA"/>
</dbReference>
<dbReference type="PANTHER" id="PTHR12812:SF0">
    <property type="entry name" value="HEPARAN-SULFATE 6-O-SULFOTRANSFERASE"/>
    <property type="match status" value="1"/>
</dbReference>
<dbReference type="InterPro" id="IPR027417">
    <property type="entry name" value="P-loop_NTPase"/>
</dbReference>
<dbReference type="InterPro" id="IPR010635">
    <property type="entry name" value="Heparan_SO4-6-sulfoTrfase"/>
</dbReference>
<evidence type="ECO:0000256" key="2">
    <source>
        <dbReference type="ARBA" id="ARBA00010109"/>
    </source>
</evidence>
<dbReference type="AlphaFoldDB" id="A0AAD9MRR9"/>
<dbReference type="Gene3D" id="3.40.50.300">
    <property type="entry name" value="P-loop containing nucleotide triphosphate hydrolases"/>
    <property type="match status" value="1"/>
</dbReference>
<comment type="caution">
    <text evidence="10">The sequence shown here is derived from an EMBL/GenBank/DDBJ whole genome shotgun (WGS) entry which is preliminary data.</text>
</comment>
<keyword evidence="11" id="KW-1185">Reference proteome</keyword>
<evidence type="ECO:0000256" key="8">
    <source>
        <dbReference type="RuleBase" id="RU364122"/>
    </source>
</evidence>
<keyword evidence="3 8" id="KW-0808">Transferase</keyword>
<accession>A0AAD9MRR9</accession>
<evidence type="ECO:0000256" key="3">
    <source>
        <dbReference type="ARBA" id="ARBA00022679"/>
    </source>
</evidence>
<sequence>MKDRYLYITILRDPNTRYISEFKHVQRGATWKAARLQCDGRQASLEEVPFCFDEVDDPISAPTLVRLHDLISSAVDHRFIAPGIKPRPGFVSADWSGVSLDDFMKCPHNLANNRQARMLANLTLSGCYKNGAMSPEMRHDIMLKSAKENLRRMAFFGLTEYQQESQYLFERTFGVKFRRDFFQYNHTHASEAGISHRQQRQILKLNELDVDLYQFAKDLFSQRLQKTLREDTKIRINDIVHGRHYDETARRGTMSDDDQSKDLDKRLNLLINSARRHEEYEEGDEDDADDDDEYNHRIANQKKYSP</sequence>
<feature type="compositionally biased region" description="Acidic residues" evidence="9">
    <location>
        <begin position="280"/>
        <end position="293"/>
    </location>
</feature>
<evidence type="ECO:0000256" key="4">
    <source>
        <dbReference type="ARBA" id="ARBA00022692"/>
    </source>
</evidence>
<evidence type="ECO:0000256" key="7">
    <source>
        <dbReference type="ARBA" id="ARBA00023180"/>
    </source>
</evidence>
<comment type="similarity">
    <text evidence="2 8">Belongs to the sulfotransferase 6 family.</text>
</comment>
<dbReference type="Proteomes" id="UP001208570">
    <property type="component" value="Unassembled WGS sequence"/>
</dbReference>
<evidence type="ECO:0000256" key="5">
    <source>
        <dbReference type="ARBA" id="ARBA00022989"/>
    </source>
</evidence>
<feature type="region of interest" description="Disordered" evidence="9">
    <location>
        <begin position="274"/>
        <end position="306"/>
    </location>
</feature>
<proteinExistence type="inferred from homology"/>
<dbReference type="EC" id="2.8.2.-" evidence="8"/>
<gene>
    <name evidence="10" type="ORF">LSH36_1287g00018</name>
</gene>
<dbReference type="GO" id="GO:0017095">
    <property type="term" value="F:heparan sulfate 6-sulfotransferase activity"/>
    <property type="evidence" value="ECO:0007669"/>
    <property type="project" value="TreeGrafter"/>
</dbReference>
<dbReference type="GO" id="GO:0016020">
    <property type="term" value="C:membrane"/>
    <property type="evidence" value="ECO:0007669"/>
    <property type="project" value="UniProtKB-SubCell"/>
</dbReference>
<dbReference type="PANTHER" id="PTHR12812">
    <property type="entry name" value="HEPARAN SULFATE 6-O-SULFOTRANSFERASE 3"/>
    <property type="match status" value="1"/>
</dbReference>
<keyword evidence="5" id="KW-1133">Transmembrane helix</keyword>
<name>A0AAD9MRR9_9ANNE</name>
<evidence type="ECO:0000313" key="10">
    <source>
        <dbReference type="EMBL" id="KAK2140634.1"/>
    </source>
</evidence>
<comment type="subcellular location">
    <subcellularLocation>
        <location evidence="1">Membrane</location>
        <topology evidence="1">Single-pass membrane protein</topology>
    </subcellularLocation>
    <subcellularLocation>
        <location evidence="8">Membrane</location>
        <topology evidence="8">Single-pass type II membrane protein</topology>
    </subcellularLocation>
</comment>
<keyword evidence="7" id="KW-0325">Glycoprotein</keyword>
<evidence type="ECO:0000313" key="11">
    <source>
        <dbReference type="Proteomes" id="UP001208570"/>
    </source>
</evidence>
<reference evidence="10" key="1">
    <citation type="journal article" date="2023" name="Mol. Biol. Evol.">
        <title>Third-Generation Sequencing Reveals the Adaptive Role of the Epigenome in Three Deep-Sea Polychaetes.</title>
        <authorList>
            <person name="Perez M."/>
            <person name="Aroh O."/>
            <person name="Sun Y."/>
            <person name="Lan Y."/>
            <person name="Juniper S.K."/>
            <person name="Young C.R."/>
            <person name="Angers B."/>
            <person name="Qian P.Y."/>
        </authorList>
    </citation>
    <scope>NUCLEOTIDE SEQUENCE</scope>
    <source>
        <strain evidence="10">P08H-3</strain>
    </source>
</reference>
<protein>
    <recommendedName>
        <fullName evidence="8">Heparan-sulfate 6-O-sulfotransferase</fullName>
        <ecNumber evidence="8">2.8.2.-</ecNumber>
    </recommendedName>
</protein>